<organism evidence="1">
    <name type="scientific">Brachypodium distachyon</name>
    <name type="common">Purple false brome</name>
    <name type="synonym">Trachynia distachya</name>
    <dbReference type="NCBI Taxonomy" id="15368"/>
    <lineage>
        <taxon>Eukaryota</taxon>
        <taxon>Viridiplantae</taxon>
        <taxon>Streptophyta</taxon>
        <taxon>Embryophyta</taxon>
        <taxon>Tracheophyta</taxon>
        <taxon>Spermatophyta</taxon>
        <taxon>Magnoliopsida</taxon>
        <taxon>Liliopsida</taxon>
        <taxon>Poales</taxon>
        <taxon>Poaceae</taxon>
        <taxon>BOP clade</taxon>
        <taxon>Pooideae</taxon>
        <taxon>Stipodae</taxon>
        <taxon>Brachypodieae</taxon>
        <taxon>Brachypodium</taxon>
    </lineage>
</organism>
<evidence type="ECO:0000313" key="2">
    <source>
        <dbReference type="EnsemblPlants" id="PNT70448"/>
    </source>
</evidence>
<dbReference type="Gramene" id="PNT70448">
    <property type="protein sequence ID" value="PNT70448"/>
    <property type="gene ID" value="BRADI_2g12115v3"/>
</dbReference>
<evidence type="ECO:0000313" key="3">
    <source>
        <dbReference type="Proteomes" id="UP000008810"/>
    </source>
</evidence>
<proteinExistence type="predicted"/>
<gene>
    <name evidence="1" type="ORF">BRADI_2g12115v3</name>
</gene>
<dbReference type="AlphaFoldDB" id="A0A2K2D846"/>
<reference evidence="2" key="3">
    <citation type="submission" date="2018-08" db="UniProtKB">
        <authorList>
            <consortium name="EnsemblPlants"/>
        </authorList>
    </citation>
    <scope>IDENTIFICATION</scope>
    <source>
        <strain evidence="2">cv. Bd21</strain>
    </source>
</reference>
<reference evidence="1" key="2">
    <citation type="submission" date="2017-06" db="EMBL/GenBank/DDBJ databases">
        <title>WGS assembly of Brachypodium distachyon.</title>
        <authorList>
            <consortium name="The International Brachypodium Initiative"/>
            <person name="Lucas S."/>
            <person name="Harmon-Smith M."/>
            <person name="Lail K."/>
            <person name="Tice H."/>
            <person name="Grimwood J."/>
            <person name="Bruce D."/>
            <person name="Barry K."/>
            <person name="Shu S."/>
            <person name="Lindquist E."/>
            <person name="Wang M."/>
            <person name="Pitluck S."/>
            <person name="Vogel J.P."/>
            <person name="Garvin D.F."/>
            <person name="Mockler T.C."/>
            <person name="Schmutz J."/>
            <person name="Rokhsar D."/>
            <person name="Bevan M.W."/>
        </authorList>
    </citation>
    <scope>NUCLEOTIDE SEQUENCE</scope>
    <source>
        <strain evidence="1">Bd21</strain>
    </source>
</reference>
<dbReference type="Proteomes" id="UP000008810">
    <property type="component" value="Chromosome 2"/>
</dbReference>
<accession>A0A2K2D846</accession>
<dbReference type="EnsemblPlants" id="PNT70448">
    <property type="protein sequence ID" value="PNT70448"/>
    <property type="gene ID" value="BRADI_2g12115v3"/>
</dbReference>
<sequence length="73" mass="8371">MDCVSWCRVKGATVRCFREEAEHRCREYANSTIGVSKHNFGIGSYLHSNRQYFVEPSNGIGIGSISVQRLIWY</sequence>
<protein>
    <submittedName>
        <fullName evidence="1 2">Uncharacterized protein</fullName>
    </submittedName>
</protein>
<keyword evidence="3" id="KW-1185">Reference proteome</keyword>
<dbReference type="InParanoid" id="A0A2K2D846"/>
<name>A0A2K2D846_BRADI</name>
<dbReference type="EMBL" id="CM000881">
    <property type="protein sequence ID" value="PNT70448.1"/>
    <property type="molecule type" value="Genomic_DNA"/>
</dbReference>
<evidence type="ECO:0000313" key="1">
    <source>
        <dbReference type="EMBL" id="PNT70448.1"/>
    </source>
</evidence>
<reference evidence="1 2" key="1">
    <citation type="journal article" date="2010" name="Nature">
        <title>Genome sequencing and analysis of the model grass Brachypodium distachyon.</title>
        <authorList>
            <consortium name="International Brachypodium Initiative"/>
        </authorList>
    </citation>
    <scope>NUCLEOTIDE SEQUENCE [LARGE SCALE GENOMIC DNA]</scope>
    <source>
        <strain evidence="1 2">Bd21</strain>
    </source>
</reference>